<evidence type="ECO:0000256" key="2">
    <source>
        <dbReference type="SAM" id="SignalP"/>
    </source>
</evidence>
<evidence type="ECO:0000313" key="3">
    <source>
        <dbReference type="EMBL" id="CAI9731896.1"/>
    </source>
</evidence>
<feature type="transmembrane region" description="Helical" evidence="1">
    <location>
        <begin position="100"/>
        <end position="118"/>
    </location>
</feature>
<feature type="chain" id="PRO_5041394573" evidence="2">
    <location>
        <begin position="24"/>
        <end position="143"/>
    </location>
</feature>
<accession>A0AA36BCH7</accession>
<keyword evidence="1" id="KW-0812">Transmembrane</keyword>
<organism evidence="3 4">
    <name type="scientific">Octopus vulgaris</name>
    <name type="common">Common octopus</name>
    <dbReference type="NCBI Taxonomy" id="6645"/>
    <lineage>
        <taxon>Eukaryota</taxon>
        <taxon>Metazoa</taxon>
        <taxon>Spiralia</taxon>
        <taxon>Lophotrochozoa</taxon>
        <taxon>Mollusca</taxon>
        <taxon>Cephalopoda</taxon>
        <taxon>Coleoidea</taxon>
        <taxon>Octopodiformes</taxon>
        <taxon>Octopoda</taxon>
        <taxon>Incirrata</taxon>
        <taxon>Octopodidae</taxon>
        <taxon>Octopus</taxon>
    </lineage>
</organism>
<dbReference type="EMBL" id="OX597826">
    <property type="protein sequence ID" value="CAI9731896.1"/>
    <property type="molecule type" value="Genomic_DNA"/>
</dbReference>
<protein>
    <submittedName>
        <fullName evidence="3">Uncharacterized protein</fullName>
    </submittedName>
</protein>
<evidence type="ECO:0000313" key="4">
    <source>
        <dbReference type="Proteomes" id="UP001162480"/>
    </source>
</evidence>
<reference evidence="3" key="1">
    <citation type="submission" date="2023-08" db="EMBL/GenBank/DDBJ databases">
        <authorList>
            <person name="Alioto T."/>
            <person name="Alioto T."/>
            <person name="Gomez Garrido J."/>
        </authorList>
    </citation>
    <scope>NUCLEOTIDE SEQUENCE</scope>
</reference>
<sequence length="143" mass="17084">MIGPLLLTRGVAVFHSFWQYVSAVTVFPSFIVDESSSTPPNGHYNLLFEELGFREDFWYFILVQPLRRTIFTIVQNPLFITCYNMVDKWISLVIKKKRRANFISVHFVIFIQIMWYSLLNFSDFLANLKFFCQFFCAFIDRHR</sequence>
<dbReference type="AlphaFoldDB" id="A0AA36BCH7"/>
<name>A0AA36BCH7_OCTVU</name>
<keyword evidence="1" id="KW-1133">Transmembrane helix</keyword>
<proteinExistence type="predicted"/>
<keyword evidence="1" id="KW-0472">Membrane</keyword>
<feature type="signal peptide" evidence="2">
    <location>
        <begin position="1"/>
        <end position="23"/>
    </location>
</feature>
<evidence type="ECO:0000256" key="1">
    <source>
        <dbReference type="SAM" id="Phobius"/>
    </source>
</evidence>
<gene>
    <name evidence="3" type="ORF">OCTVUL_1B030644</name>
</gene>
<dbReference type="Proteomes" id="UP001162480">
    <property type="component" value="Chromosome 13"/>
</dbReference>
<keyword evidence="2" id="KW-0732">Signal</keyword>
<keyword evidence="4" id="KW-1185">Reference proteome</keyword>